<gene>
    <name evidence="1" type="ORF">O1611_g288</name>
</gene>
<evidence type="ECO:0000313" key="1">
    <source>
        <dbReference type="EMBL" id="KAJ8133348.1"/>
    </source>
</evidence>
<reference evidence="1" key="1">
    <citation type="submission" date="2022-12" db="EMBL/GenBank/DDBJ databases">
        <title>Genome Sequence of Lasiodiplodia mahajangana.</title>
        <authorList>
            <person name="Buettner E."/>
        </authorList>
    </citation>
    <scope>NUCLEOTIDE SEQUENCE</scope>
    <source>
        <strain evidence="1">VT137</strain>
    </source>
</reference>
<dbReference type="Proteomes" id="UP001153332">
    <property type="component" value="Unassembled WGS sequence"/>
</dbReference>
<organism evidence="1 2">
    <name type="scientific">Lasiodiplodia mahajangana</name>
    <dbReference type="NCBI Taxonomy" id="1108764"/>
    <lineage>
        <taxon>Eukaryota</taxon>
        <taxon>Fungi</taxon>
        <taxon>Dikarya</taxon>
        <taxon>Ascomycota</taxon>
        <taxon>Pezizomycotina</taxon>
        <taxon>Dothideomycetes</taxon>
        <taxon>Dothideomycetes incertae sedis</taxon>
        <taxon>Botryosphaeriales</taxon>
        <taxon>Botryosphaeriaceae</taxon>
        <taxon>Lasiodiplodia</taxon>
    </lineage>
</organism>
<keyword evidence="2" id="KW-1185">Reference proteome</keyword>
<comment type="caution">
    <text evidence="1">The sequence shown here is derived from an EMBL/GenBank/DDBJ whole genome shotgun (WGS) entry which is preliminary data.</text>
</comment>
<proteinExistence type="predicted"/>
<accession>A0ACC2K1E1</accession>
<evidence type="ECO:0000313" key="2">
    <source>
        <dbReference type="Proteomes" id="UP001153332"/>
    </source>
</evidence>
<sequence>MKLSVKSVFQLLSVAGFCCGTAIQRGNNAVKAANDVASTASVLPTVTTGPGNGVSTPTPTQSVIVGNCNAFYYVQPGDTCNAIAAKYGISAASFIAWNPSAGADCTTLWANAYACVGVTSISQTSTVVPTSTRPGTSTFVPTSTAPGNGIATPTPTQEGMIRTCNKFYFVPSGQNCVGVAEQYGVTVPSLISWNPAVGSQCTNLWANTYILRDLQSQGKAVSEYNIVPKQDRRKKKTTKS</sequence>
<name>A0ACC2K1E1_9PEZI</name>
<protein>
    <submittedName>
        <fullName evidence="1">Uncharacterized protein</fullName>
    </submittedName>
</protein>
<dbReference type="EMBL" id="JAPUUL010000021">
    <property type="protein sequence ID" value="KAJ8133348.1"/>
    <property type="molecule type" value="Genomic_DNA"/>
</dbReference>